<proteinExistence type="inferred from homology"/>
<feature type="domain" description="SKI-interacting protein SKIP SNW" evidence="5">
    <location>
        <begin position="58"/>
        <end position="228"/>
    </location>
</feature>
<organism evidence="6 7">
    <name type="scientific">Pichia kudriavzevii</name>
    <name type="common">Yeast</name>
    <name type="synonym">Issatchenkia orientalis</name>
    <dbReference type="NCBI Taxonomy" id="4909"/>
    <lineage>
        <taxon>Eukaryota</taxon>
        <taxon>Fungi</taxon>
        <taxon>Dikarya</taxon>
        <taxon>Ascomycota</taxon>
        <taxon>Saccharomycotina</taxon>
        <taxon>Pichiomycetes</taxon>
        <taxon>Pichiales</taxon>
        <taxon>Pichiaceae</taxon>
        <taxon>Pichia</taxon>
    </lineage>
</organism>
<feature type="compositionally biased region" description="Basic and acidic residues" evidence="4">
    <location>
        <begin position="205"/>
        <end position="269"/>
    </location>
</feature>
<comment type="similarity">
    <text evidence="1 3">Belongs to the SNW family.</text>
</comment>
<keyword evidence="3" id="KW-0508">mRNA splicing</keyword>
<feature type="region of interest" description="Disordered" evidence="4">
    <location>
        <begin position="1"/>
        <end position="21"/>
    </location>
</feature>
<evidence type="ECO:0000256" key="3">
    <source>
        <dbReference type="RuleBase" id="RU367140"/>
    </source>
</evidence>
<comment type="subcellular location">
    <subcellularLocation>
        <location evidence="3">Nucleus</location>
    </subcellularLocation>
</comment>
<comment type="caution">
    <text evidence="6">The sequence shown here is derived from an EMBL/GenBank/DDBJ whole genome shotgun (WGS) entry which is preliminary data.</text>
</comment>
<name>A0A099P5N6_PICKU</name>
<feature type="compositionally biased region" description="Basic and acidic residues" evidence="4">
    <location>
        <begin position="7"/>
        <end position="21"/>
    </location>
</feature>
<dbReference type="GO" id="GO:0005681">
    <property type="term" value="C:spliceosomal complex"/>
    <property type="evidence" value="ECO:0007669"/>
    <property type="project" value="UniProtKB-UniRule"/>
</dbReference>
<gene>
    <name evidence="6" type="ORF">JL09_g1321</name>
</gene>
<evidence type="ECO:0000256" key="4">
    <source>
        <dbReference type="SAM" id="MobiDB-lite"/>
    </source>
</evidence>
<dbReference type="EMBL" id="JQFK01000008">
    <property type="protein sequence ID" value="KGK39527.1"/>
    <property type="molecule type" value="Genomic_DNA"/>
</dbReference>
<dbReference type="HOGENOM" id="CLU_006601_3_1_1"/>
<feature type="region of interest" description="Disordered" evidence="4">
    <location>
        <begin position="186"/>
        <end position="281"/>
    </location>
</feature>
<keyword evidence="3" id="KW-0747">Spliceosome</keyword>
<dbReference type="AlphaFoldDB" id="A0A099P5N6"/>
<dbReference type="PANTHER" id="PTHR12096">
    <property type="entry name" value="NUCLEAR PROTEIN SKIP-RELATED"/>
    <property type="match status" value="1"/>
</dbReference>
<accession>A0A099P5N6</accession>
<sequence length="375" mass="42706">MANKDLQLFKKDTEKGKDVQRQETIRKTREELNKIVAKKLHGEKVTTLSSSSTNNDTTYVRYTSAQVANLSAIEGNVPKQRIIKIKDEKVDPMLTPSFKIRKAPSGPPTDSIVPVLHDELNTEKITKADQKKWQIAPAVSNWKNTKGFIIGIENRLKNSGDVNELSEEDKERSIAKFSALSNALKSAEQKAKQDINARASWRKRKEAEEDHEAQERLNRLAEEARKARASSADRVEPTNERDNIHVSKHERRMERRRRAEEELKRDRLSTKQKVRKLAEEQGRDVSERVVLGVSEAIKKKQKESVYDADLYLKSNTKSNNGDEIAYDSPLFNQDAVLNDIYRSRNLSGYRGLGSKDQEDSGSTSVAFVKDSEKQK</sequence>
<dbReference type="Proteomes" id="UP000029867">
    <property type="component" value="Unassembled WGS sequence"/>
</dbReference>
<keyword evidence="3" id="KW-0539">Nucleus</keyword>
<evidence type="ECO:0000256" key="2">
    <source>
        <dbReference type="ARBA" id="ARBA00022160"/>
    </source>
</evidence>
<feature type="region of interest" description="Disordered" evidence="4">
    <location>
        <begin position="347"/>
        <end position="375"/>
    </location>
</feature>
<dbReference type="GO" id="GO:0000398">
    <property type="term" value="P:mRNA splicing, via spliceosome"/>
    <property type="evidence" value="ECO:0007669"/>
    <property type="project" value="InterPro"/>
</dbReference>
<dbReference type="Pfam" id="PF02731">
    <property type="entry name" value="SKIP_SNW"/>
    <property type="match status" value="1"/>
</dbReference>
<evidence type="ECO:0000259" key="5">
    <source>
        <dbReference type="Pfam" id="PF02731"/>
    </source>
</evidence>
<evidence type="ECO:0000313" key="7">
    <source>
        <dbReference type="Proteomes" id="UP000029867"/>
    </source>
</evidence>
<keyword evidence="3" id="KW-0507">mRNA processing</keyword>
<protein>
    <recommendedName>
        <fullName evidence="2 3">Pre-mRNA-processing protein 45</fullName>
    </recommendedName>
</protein>
<dbReference type="InterPro" id="IPR004015">
    <property type="entry name" value="SKI-int_prot_SKIP_SNW-dom"/>
</dbReference>
<evidence type="ECO:0000313" key="6">
    <source>
        <dbReference type="EMBL" id="KGK39527.1"/>
    </source>
</evidence>
<dbReference type="VEuPathDB" id="FungiDB:C5L36_0E03340"/>
<reference evidence="7" key="1">
    <citation type="journal article" date="2014" name="Microb. Cell Fact.">
        <title>Exploiting Issatchenkia orientalis SD108 for succinic acid production.</title>
        <authorList>
            <person name="Xiao H."/>
            <person name="Shao Z."/>
            <person name="Jiang Y."/>
            <person name="Dole S."/>
            <person name="Zhao H."/>
        </authorList>
    </citation>
    <scope>NUCLEOTIDE SEQUENCE [LARGE SCALE GENOMIC DNA]</scope>
    <source>
        <strain evidence="7">SD108</strain>
    </source>
</reference>
<comment type="subunit">
    <text evidence="3">Associated with the spliceosome.</text>
</comment>
<dbReference type="InterPro" id="IPR017862">
    <property type="entry name" value="SKI-int_prot_SKIP"/>
</dbReference>
<comment type="function">
    <text evidence="3">Involved in pre-mRNA splicing.</text>
</comment>
<evidence type="ECO:0000256" key="1">
    <source>
        <dbReference type="ARBA" id="ARBA00010197"/>
    </source>
</evidence>
<dbReference type="eggNOG" id="KOG2441">
    <property type="taxonomic scope" value="Eukaryota"/>
</dbReference>